<evidence type="ECO:0000313" key="5">
    <source>
        <dbReference type="EMBL" id="NBI27533.1"/>
    </source>
</evidence>
<dbReference type="PANTHER" id="PTHR38600">
    <property type="entry name" value="TRANSCRIPTIONAL REGULATORY PROTEIN"/>
    <property type="match status" value="1"/>
</dbReference>
<dbReference type="Gene3D" id="1.10.10.10">
    <property type="entry name" value="Winged helix-like DNA-binding domain superfamily/Winged helix DNA-binding domain"/>
    <property type="match status" value="1"/>
</dbReference>
<dbReference type="EMBL" id="SIJB01000004">
    <property type="protein sequence ID" value="NBI27533.1"/>
    <property type="molecule type" value="Genomic_DNA"/>
</dbReference>
<evidence type="ECO:0000256" key="3">
    <source>
        <dbReference type="ARBA" id="ARBA00023163"/>
    </source>
</evidence>
<dbReference type="InterPro" id="IPR036390">
    <property type="entry name" value="WH_DNA-bd_sf"/>
</dbReference>
<keyword evidence="6" id="KW-1185">Reference proteome</keyword>
<dbReference type="CDD" id="cd00090">
    <property type="entry name" value="HTH_ARSR"/>
    <property type="match status" value="1"/>
</dbReference>
<dbReference type="Pfam" id="PF01022">
    <property type="entry name" value="HTH_5"/>
    <property type="match status" value="1"/>
</dbReference>
<comment type="caution">
    <text evidence="5">The sequence shown here is derived from an EMBL/GenBank/DDBJ whole genome shotgun (WGS) entry which is preliminary data.</text>
</comment>
<gene>
    <name evidence="5" type="ORF">ERL59_00940</name>
</gene>
<dbReference type="OrthoDB" id="155998at2"/>
<keyword evidence="1" id="KW-0805">Transcription regulation</keyword>
<keyword evidence="2" id="KW-0238">DNA-binding</keyword>
<evidence type="ECO:0000256" key="2">
    <source>
        <dbReference type="ARBA" id="ARBA00023125"/>
    </source>
</evidence>
<sequence>MNQEASTRNMILNMLKLKSSLSVSEMAKQLNITEMAVRRHLNTLDRDELITSDLIRKSMGRPTHVYSLTKKADDLFPKNYHKFTLDILDELVSEFGNDAVEKLFEGRENKLFLKYDDRMYGKDLEKKVEELVEIQKETGYMAEFDINDEGNYILMEYNCPIAQVANQYQQACECELSLFKKLLETDVERTECIAKGGNKCTYIVQNNEN</sequence>
<keyword evidence="3" id="KW-0804">Transcription</keyword>
<dbReference type="GO" id="GO:0003700">
    <property type="term" value="F:DNA-binding transcription factor activity"/>
    <property type="evidence" value="ECO:0007669"/>
    <property type="project" value="InterPro"/>
</dbReference>
<dbReference type="InterPro" id="IPR011991">
    <property type="entry name" value="ArsR-like_HTH"/>
</dbReference>
<evidence type="ECO:0000259" key="4">
    <source>
        <dbReference type="PROSITE" id="PS51000"/>
    </source>
</evidence>
<dbReference type="InterPro" id="IPR036388">
    <property type="entry name" value="WH-like_DNA-bd_sf"/>
</dbReference>
<name>A0A6N9PYN4_9BACL</name>
<dbReference type="RefSeq" id="WP_160643581.1">
    <property type="nucleotide sequence ID" value="NZ_SIJB01000004.1"/>
</dbReference>
<organism evidence="5 6">
    <name type="scientific">Chengkuizengella marina</name>
    <dbReference type="NCBI Taxonomy" id="2507566"/>
    <lineage>
        <taxon>Bacteria</taxon>
        <taxon>Bacillati</taxon>
        <taxon>Bacillota</taxon>
        <taxon>Bacilli</taxon>
        <taxon>Bacillales</taxon>
        <taxon>Paenibacillaceae</taxon>
        <taxon>Chengkuizengella</taxon>
    </lineage>
</organism>
<accession>A0A6N9PYN4</accession>
<dbReference type="InterPro" id="IPR001845">
    <property type="entry name" value="HTH_ArsR_DNA-bd_dom"/>
</dbReference>
<dbReference type="PROSITE" id="PS51000">
    <property type="entry name" value="HTH_DEOR_2"/>
    <property type="match status" value="1"/>
</dbReference>
<dbReference type="GO" id="GO:0003677">
    <property type="term" value="F:DNA binding"/>
    <property type="evidence" value="ECO:0007669"/>
    <property type="project" value="UniProtKB-KW"/>
</dbReference>
<dbReference type="Proteomes" id="UP000448943">
    <property type="component" value="Unassembled WGS sequence"/>
</dbReference>
<dbReference type="InterPro" id="IPR001034">
    <property type="entry name" value="DeoR_HTH"/>
</dbReference>
<protein>
    <submittedName>
        <fullName evidence="5">Transcriptional regulator</fullName>
    </submittedName>
</protein>
<dbReference type="AlphaFoldDB" id="A0A6N9PYN4"/>
<proteinExistence type="predicted"/>
<dbReference type="PANTHER" id="PTHR38600:SF2">
    <property type="entry name" value="SLL0088 PROTEIN"/>
    <property type="match status" value="1"/>
</dbReference>
<reference evidence="5 6" key="1">
    <citation type="submission" date="2019-01" db="EMBL/GenBank/DDBJ databases">
        <title>Chengkuizengella sp. nov., isolated from deep-sea sediment of East Pacific Ocean.</title>
        <authorList>
            <person name="Yang J."/>
            <person name="Lai Q."/>
            <person name="Shao Z."/>
        </authorList>
    </citation>
    <scope>NUCLEOTIDE SEQUENCE [LARGE SCALE GENOMIC DNA]</scope>
    <source>
        <strain evidence="5 6">YPA3-1-1</strain>
    </source>
</reference>
<dbReference type="SUPFAM" id="SSF46785">
    <property type="entry name" value="Winged helix' DNA-binding domain"/>
    <property type="match status" value="1"/>
</dbReference>
<evidence type="ECO:0000256" key="1">
    <source>
        <dbReference type="ARBA" id="ARBA00023015"/>
    </source>
</evidence>
<feature type="domain" description="HTH deoR-type" evidence="4">
    <location>
        <begin position="4"/>
        <end position="64"/>
    </location>
</feature>
<evidence type="ECO:0000313" key="6">
    <source>
        <dbReference type="Proteomes" id="UP000448943"/>
    </source>
</evidence>